<sequence>MISHVIKSLVTALEQEIGAEENEDIPWMCTGCLALWMRAAFPDLVQGAVGSSAPVEAKLDFYEYLEVTERSLRNYKPECADNVERGFEEVHKLSLTKSGRKKLSDAFT</sequence>
<dbReference type="Proteomes" id="UP000252519">
    <property type="component" value="Unassembled WGS sequence"/>
</dbReference>
<keyword evidence="2" id="KW-0732">Signal</keyword>
<accession>A0A368GS60</accession>
<dbReference type="GO" id="GO:0008239">
    <property type="term" value="F:dipeptidyl-peptidase activity"/>
    <property type="evidence" value="ECO:0007669"/>
    <property type="project" value="TreeGrafter"/>
</dbReference>
<proteinExistence type="predicted"/>
<dbReference type="AlphaFoldDB" id="A0A368GS60"/>
<keyword evidence="3" id="KW-0378">Hydrolase</keyword>
<dbReference type="Pfam" id="PF05577">
    <property type="entry name" value="Peptidase_S28"/>
    <property type="match status" value="1"/>
</dbReference>
<name>A0A368GS60_ANCCA</name>
<dbReference type="InterPro" id="IPR042269">
    <property type="entry name" value="Ser_carbopepase_S28_SKS"/>
</dbReference>
<keyword evidence="6" id="KW-1185">Reference proteome</keyword>
<evidence type="ECO:0000256" key="3">
    <source>
        <dbReference type="ARBA" id="ARBA00022801"/>
    </source>
</evidence>
<dbReference type="Gene3D" id="1.20.120.980">
    <property type="entry name" value="Serine carboxypeptidase S28, SKS domain"/>
    <property type="match status" value="1"/>
</dbReference>
<gene>
    <name evidence="5" type="ORF">ANCCAN_08122</name>
</gene>
<dbReference type="PANTHER" id="PTHR11010">
    <property type="entry name" value="PROTEASE S28 PRO-X CARBOXYPEPTIDASE-RELATED"/>
    <property type="match status" value="1"/>
</dbReference>
<dbReference type="GO" id="GO:0006508">
    <property type="term" value="P:proteolysis"/>
    <property type="evidence" value="ECO:0007669"/>
    <property type="project" value="UniProtKB-KW"/>
</dbReference>
<comment type="caution">
    <text evidence="5">The sequence shown here is derived from an EMBL/GenBank/DDBJ whole genome shotgun (WGS) entry which is preliminary data.</text>
</comment>
<dbReference type="EMBL" id="JOJR01000091">
    <property type="protein sequence ID" value="RCN45825.1"/>
    <property type="molecule type" value="Genomic_DNA"/>
</dbReference>
<keyword evidence="4" id="KW-0325">Glycoprotein</keyword>
<evidence type="ECO:0000256" key="4">
    <source>
        <dbReference type="ARBA" id="ARBA00023180"/>
    </source>
</evidence>
<evidence type="ECO:0000313" key="5">
    <source>
        <dbReference type="EMBL" id="RCN45825.1"/>
    </source>
</evidence>
<protein>
    <submittedName>
        <fullName evidence="5">Uncharacterized protein</fullName>
    </submittedName>
</protein>
<reference evidence="5 6" key="1">
    <citation type="submission" date="2014-10" db="EMBL/GenBank/DDBJ databases">
        <title>Draft genome of the hookworm Ancylostoma caninum.</title>
        <authorList>
            <person name="Mitreva M."/>
        </authorList>
    </citation>
    <scope>NUCLEOTIDE SEQUENCE [LARGE SCALE GENOMIC DNA]</scope>
    <source>
        <strain evidence="5 6">Baltimore</strain>
    </source>
</reference>
<evidence type="ECO:0000256" key="2">
    <source>
        <dbReference type="ARBA" id="ARBA00022729"/>
    </source>
</evidence>
<organism evidence="5 6">
    <name type="scientific">Ancylostoma caninum</name>
    <name type="common">Dog hookworm</name>
    <dbReference type="NCBI Taxonomy" id="29170"/>
    <lineage>
        <taxon>Eukaryota</taxon>
        <taxon>Metazoa</taxon>
        <taxon>Ecdysozoa</taxon>
        <taxon>Nematoda</taxon>
        <taxon>Chromadorea</taxon>
        <taxon>Rhabditida</taxon>
        <taxon>Rhabditina</taxon>
        <taxon>Rhabditomorpha</taxon>
        <taxon>Strongyloidea</taxon>
        <taxon>Ancylostomatidae</taxon>
        <taxon>Ancylostomatinae</taxon>
        <taxon>Ancylostoma</taxon>
    </lineage>
</organism>
<dbReference type="InterPro" id="IPR008758">
    <property type="entry name" value="Peptidase_S28"/>
</dbReference>
<evidence type="ECO:0000256" key="1">
    <source>
        <dbReference type="ARBA" id="ARBA00022670"/>
    </source>
</evidence>
<dbReference type="OrthoDB" id="5843500at2759"/>
<evidence type="ECO:0000313" key="6">
    <source>
        <dbReference type="Proteomes" id="UP000252519"/>
    </source>
</evidence>
<keyword evidence="1" id="KW-0645">Protease</keyword>
<dbReference type="PANTHER" id="PTHR11010:SF105">
    <property type="entry name" value="PEPTIDASE S28-RELATED"/>
    <property type="match status" value="1"/>
</dbReference>
<dbReference type="GO" id="GO:0070008">
    <property type="term" value="F:serine-type exopeptidase activity"/>
    <property type="evidence" value="ECO:0007669"/>
    <property type="project" value="InterPro"/>
</dbReference>